<evidence type="ECO:0000313" key="10">
    <source>
        <dbReference type="Proteomes" id="UP000645257"/>
    </source>
</evidence>
<sequence length="401" mass="42556">MPDTRSKLADQQKLEAAFEQFNAVSGQLIDAYNQLESQVNVLNAQLDEANNELRRQVSANAALAERFAMLLAALPAGIVELSAEGRVLAENPAAVALLGGSMALGSWPDIESRLGEPQADKTYRVTDPGSGAERLLTLEFTALPALGGRIALLQDVTELHRLSHEVARQQKLAAMGGMAASLAHQLRTPLSTALLYAANLKQEGLREEDRQRFLDKILARLRALEGLIQNMLSFVRGRVGEREPLALSSVVEELVAVVAPQCATRGVRLECGQPSGAGPVLMGDRKALLGALTNLLENALHYTPAGGAIRLEVSEDAGQAVISVEDDGPGIPPACLDRLFEPFFTTRSGGTGLGLAIVKKVAEELGGRVSCSNRRQGGARFEVCLPTLGHHQAGDGQGGAE</sequence>
<evidence type="ECO:0000256" key="3">
    <source>
        <dbReference type="ARBA" id="ARBA00022553"/>
    </source>
</evidence>
<reference evidence="9" key="1">
    <citation type="journal article" date="2014" name="Int. J. Syst. Evol. Microbiol.">
        <title>Complete genome sequence of Corynebacterium casei LMG S-19264T (=DSM 44701T), isolated from a smear-ripened cheese.</title>
        <authorList>
            <consortium name="US DOE Joint Genome Institute (JGI-PGF)"/>
            <person name="Walter F."/>
            <person name="Albersmeier A."/>
            <person name="Kalinowski J."/>
            <person name="Ruckert C."/>
        </authorList>
    </citation>
    <scope>NUCLEOTIDE SEQUENCE</scope>
    <source>
        <strain evidence="9">KCTC 32182</strain>
    </source>
</reference>
<keyword evidence="5 9" id="KW-0418">Kinase</keyword>
<dbReference type="Gene3D" id="1.10.287.130">
    <property type="match status" value="1"/>
</dbReference>
<dbReference type="InterPro" id="IPR036097">
    <property type="entry name" value="HisK_dim/P_sf"/>
</dbReference>
<dbReference type="PRINTS" id="PR00344">
    <property type="entry name" value="BCTRLSENSOR"/>
</dbReference>
<evidence type="ECO:0000256" key="7">
    <source>
        <dbReference type="SAM" id="Coils"/>
    </source>
</evidence>
<keyword evidence="4" id="KW-0808">Transferase</keyword>
<dbReference type="InterPro" id="IPR003594">
    <property type="entry name" value="HATPase_dom"/>
</dbReference>
<dbReference type="CDD" id="cd00075">
    <property type="entry name" value="HATPase"/>
    <property type="match status" value="1"/>
</dbReference>
<dbReference type="SMART" id="SM00387">
    <property type="entry name" value="HATPase_c"/>
    <property type="match status" value="1"/>
</dbReference>
<comment type="caution">
    <text evidence="9">The sequence shown here is derived from an EMBL/GenBank/DDBJ whole genome shotgun (WGS) entry which is preliminary data.</text>
</comment>
<evidence type="ECO:0000256" key="2">
    <source>
        <dbReference type="ARBA" id="ARBA00012438"/>
    </source>
</evidence>
<dbReference type="InterPro" id="IPR004358">
    <property type="entry name" value="Sig_transdc_His_kin-like_C"/>
</dbReference>
<feature type="domain" description="Histidine kinase" evidence="8">
    <location>
        <begin position="181"/>
        <end position="389"/>
    </location>
</feature>
<evidence type="ECO:0000313" key="9">
    <source>
        <dbReference type="EMBL" id="GGY22009.1"/>
    </source>
</evidence>
<dbReference type="GO" id="GO:0000155">
    <property type="term" value="F:phosphorelay sensor kinase activity"/>
    <property type="evidence" value="ECO:0007669"/>
    <property type="project" value="InterPro"/>
</dbReference>
<evidence type="ECO:0000256" key="1">
    <source>
        <dbReference type="ARBA" id="ARBA00000085"/>
    </source>
</evidence>
<dbReference type="InterPro" id="IPR003661">
    <property type="entry name" value="HisK_dim/P_dom"/>
</dbReference>
<dbReference type="Proteomes" id="UP000645257">
    <property type="component" value="Unassembled WGS sequence"/>
</dbReference>
<dbReference type="PANTHER" id="PTHR43711">
    <property type="entry name" value="TWO-COMPONENT HISTIDINE KINASE"/>
    <property type="match status" value="1"/>
</dbReference>
<dbReference type="Pfam" id="PF00512">
    <property type="entry name" value="HisKA"/>
    <property type="match status" value="1"/>
</dbReference>
<evidence type="ECO:0000259" key="8">
    <source>
        <dbReference type="PROSITE" id="PS50109"/>
    </source>
</evidence>
<dbReference type="SUPFAM" id="SSF47384">
    <property type="entry name" value="Homodimeric domain of signal transducing histidine kinase"/>
    <property type="match status" value="1"/>
</dbReference>
<reference evidence="9" key="2">
    <citation type="submission" date="2020-09" db="EMBL/GenBank/DDBJ databases">
        <authorList>
            <person name="Sun Q."/>
            <person name="Kim S."/>
        </authorList>
    </citation>
    <scope>NUCLEOTIDE SEQUENCE</scope>
    <source>
        <strain evidence="9">KCTC 32182</strain>
    </source>
</reference>
<dbReference type="InterPro" id="IPR050736">
    <property type="entry name" value="Sensor_HK_Regulatory"/>
</dbReference>
<dbReference type="SMART" id="SM00388">
    <property type="entry name" value="HisKA"/>
    <property type="match status" value="1"/>
</dbReference>
<keyword evidence="3" id="KW-0597">Phosphoprotein</keyword>
<dbReference type="Pfam" id="PF02518">
    <property type="entry name" value="HATPase_c"/>
    <property type="match status" value="1"/>
</dbReference>
<accession>A0A918P5K1</accession>
<proteinExistence type="predicted"/>
<organism evidence="9 10">
    <name type="scientific">Paludibacterium paludis</name>
    <dbReference type="NCBI Taxonomy" id="1225769"/>
    <lineage>
        <taxon>Bacteria</taxon>
        <taxon>Pseudomonadati</taxon>
        <taxon>Pseudomonadota</taxon>
        <taxon>Betaproteobacteria</taxon>
        <taxon>Neisseriales</taxon>
        <taxon>Chromobacteriaceae</taxon>
        <taxon>Paludibacterium</taxon>
    </lineage>
</organism>
<dbReference type="CDD" id="cd00082">
    <property type="entry name" value="HisKA"/>
    <property type="match status" value="1"/>
</dbReference>
<keyword evidence="10" id="KW-1185">Reference proteome</keyword>
<dbReference type="PROSITE" id="PS50109">
    <property type="entry name" value="HIS_KIN"/>
    <property type="match status" value="1"/>
</dbReference>
<keyword evidence="7" id="KW-0175">Coiled coil</keyword>
<feature type="coiled-coil region" evidence="7">
    <location>
        <begin position="32"/>
        <end position="66"/>
    </location>
</feature>
<gene>
    <name evidence="9" type="primary">fleS</name>
    <name evidence="9" type="ORF">GCM10011289_27240</name>
</gene>
<dbReference type="EC" id="2.7.13.3" evidence="2"/>
<dbReference type="InterPro" id="IPR005467">
    <property type="entry name" value="His_kinase_dom"/>
</dbReference>
<dbReference type="EMBL" id="BMYX01000016">
    <property type="protein sequence ID" value="GGY22009.1"/>
    <property type="molecule type" value="Genomic_DNA"/>
</dbReference>
<evidence type="ECO:0000256" key="4">
    <source>
        <dbReference type="ARBA" id="ARBA00022679"/>
    </source>
</evidence>
<dbReference type="PANTHER" id="PTHR43711:SF28">
    <property type="entry name" value="SENSOR HISTIDINE KINASE YXDK"/>
    <property type="match status" value="1"/>
</dbReference>
<protein>
    <recommendedName>
        <fullName evidence="2">histidine kinase</fullName>
        <ecNumber evidence="2">2.7.13.3</ecNumber>
    </recommendedName>
</protein>
<dbReference type="Gene3D" id="3.30.450.20">
    <property type="entry name" value="PAS domain"/>
    <property type="match status" value="1"/>
</dbReference>
<dbReference type="SUPFAM" id="SSF55874">
    <property type="entry name" value="ATPase domain of HSP90 chaperone/DNA topoisomerase II/histidine kinase"/>
    <property type="match status" value="1"/>
</dbReference>
<comment type="catalytic activity">
    <reaction evidence="1">
        <text>ATP + protein L-histidine = ADP + protein N-phospho-L-histidine.</text>
        <dbReference type="EC" id="2.7.13.3"/>
    </reaction>
</comment>
<evidence type="ECO:0000256" key="5">
    <source>
        <dbReference type="ARBA" id="ARBA00022777"/>
    </source>
</evidence>
<dbReference type="SUPFAM" id="SSF55785">
    <property type="entry name" value="PYP-like sensor domain (PAS domain)"/>
    <property type="match status" value="1"/>
</dbReference>
<keyword evidence="6" id="KW-0902">Two-component regulatory system</keyword>
<name>A0A918P5K1_9NEIS</name>
<evidence type="ECO:0000256" key="6">
    <source>
        <dbReference type="ARBA" id="ARBA00023012"/>
    </source>
</evidence>
<dbReference type="InterPro" id="IPR035965">
    <property type="entry name" value="PAS-like_dom_sf"/>
</dbReference>
<dbReference type="Gene3D" id="3.30.565.10">
    <property type="entry name" value="Histidine kinase-like ATPase, C-terminal domain"/>
    <property type="match status" value="1"/>
</dbReference>
<dbReference type="InterPro" id="IPR036890">
    <property type="entry name" value="HATPase_C_sf"/>
</dbReference>
<dbReference type="RefSeq" id="WP_229804767.1">
    <property type="nucleotide sequence ID" value="NZ_BMYX01000016.1"/>
</dbReference>
<dbReference type="AlphaFoldDB" id="A0A918P5K1"/>